<gene>
    <name evidence="1" type="ORF">MtrunA17_Chr3g0083741</name>
</gene>
<accession>A0A396IMB9</accession>
<sequence>MCEIKDECALGTVKDLSTKAWILPESLRFVDKTIGGIYLQLSKYKPES</sequence>
<reference evidence="1" key="1">
    <citation type="journal article" date="2018" name="Nat. Plants">
        <title>Whole-genome landscape of Medicago truncatula symbiotic genes.</title>
        <authorList>
            <person name="Pecrix Y."/>
            <person name="Gamas P."/>
            <person name="Carrere S."/>
        </authorList>
    </citation>
    <scope>NUCLEOTIDE SEQUENCE</scope>
    <source>
        <tissue evidence="1">Leaves</tissue>
    </source>
</reference>
<organism evidence="1">
    <name type="scientific">Medicago truncatula</name>
    <name type="common">Barrel medic</name>
    <name type="synonym">Medicago tribuloides</name>
    <dbReference type="NCBI Taxonomy" id="3880"/>
    <lineage>
        <taxon>Eukaryota</taxon>
        <taxon>Viridiplantae</taxon>
        <taxon>Streptophyta</taxon>
        <taxon>Embryophyta</taxon>
        <taxon>Tracheophyta</taxon>
        <taxon>Spermatophyta</taxon>
        <taxon>Magnoliopsida</taxon>
        <taxon>eudicotyledons</taxon>
        <taxon>Gunneridae</taxon>
        <taxon>Pentapetalae</taxon>
        <taxon>rosids</taxon>
        <taxon>fabids</taxon>
        <taxon>Fabales</taxon>
        <taxon>Fabaceae</taxon>
        <taxon>Papilionoideae</taxon>
        <taxon>50 kb inversion clade</taxon>
        <taxon>NPAAA clade</taxon>
        <taxon>Hologalegina</taxon>
        <taxon>IRL clade</taxon>
        <taxon>Trifolieae</taxon>
        <taxon>Medicago</taxon>
    </lineage>
</organism>
<dbReference type="AlphaFoldDB" id="A0A396IMB9"/>
<name>A0A396IMB9_MEDTR</name>
<proteinExistence type="predicted"/>
<dbReference type="EMBL" id="PSQE01000003">
    <property type="protein sequence ID" value="RHN65783.1"/>
    <property type="molecule type" value="Genomic_DNA"/>
</dbReference>
<comment type="caution">
    <text evidence="1">The sequence shown here is derived from an EMBL/GenBank/DDBJ whole genome shotgun (WGS) entry which is preliminary data.</text>
</comment>
<protein>
    <submittedName>
        <fullName evidence="1">Uncharacterized protein</fullName>
    </submittedName>
</protein>
<dbReference type="Proteomes" id="UP000265566">
    <property type="component" value="Chromosome 3"/>
</dbReference>
<evidence type="ECO:0000313" key="1">
    <source>
        <dbReference type="EMBL" id="RHN65783.1"/>
    </source>
</evidence>
<dbReference type="Gramene" id="rna13672">
    <property type="protein sequence ID" value="RHN65783.1"/>
    <property type="gene ID" value="gene13672"/>
</dbReference>